<dbReference type="PIRSF" id="PIRSF016636">
    <property type="entry name" value="AlgI_DltB"/>
    <property type="match status" value="1"/>
</dbReference>
<dbReference type="Pfam" id="PF03062">
    <property type="entry name" value="MBOAT"/>
    <property type="match status" value="1"/>
</dbReference>
<evidence type="ECO:0000313" key="9">
    <source>
        <dbReference type="EMBL" id="AXC14930.1"/>
    </source>
</evidence>
<protein>
    <submittedName>
        <fullName evidence="9">Putative poly(Beta-D-mannuronate) O-acetylase</fullName>
    </submittedName>
</protein>
<dbReference type="InterPro" id="IPR004299">
    <property type="entry name" value="MBOAT_fam"/>
</dbReference>
<evidence type="ECO:0000256" key="8">
    <source>
        <dbReference type="SAM" id="Phobius"/>
    </source>
</evidence>
<dbReference type="InterPro" id="IPR028362">
    <property type="entry name" value="AlgI"/>
</dbReference>
<evidence type="ECO:0000256" key="3">
    <source>
        <dbReference type="ARBA" id="ARBA00022475"/>
    </source>
</evidence>
<dbReference type="KEGG" id="abas:ACPOL_5684"/>
<dbReference type="GO" id="GO:0005886">
    <property type="term" value="C:plasma membrane"/>
    <property type="evidence" value="ECO:0007669"/>
    <property type="project" value="UniProtKB-SubCell"/>
</dbReference>
<keyword evidence="3 7" id="KW-1003">Cell membrane</keyword>
<dbReference type="RefSeq" id="WP_114209600.1">
    <property type="nucleotide sequence ID" value="NZ_CP030840.1"/>
</dbReference>
<dbReference type="InterPro" id="IPR024194">
    <property type="entry name" value="Ac/AlaTfrase_AlgI/DltB"/>
</dbReference>
<feature type="transmembrane region" description="Helical" evidence="8">
    <location>
        <begin position="356"/>
        <end position="376"/>
    </location>
</feature>
<sequence length="465" mass="53199">MLLDSAVYLVFLTLVVVVYWRLSQFMQNCFLLVASYFFYGWWDWRFLVLIAASTLLDYWIARSLAASMSRLLRRTLLVLSIIINVCFLGYFKYCNFFVDSFAVAADAFGLHNVPHILWKIVLPPAISFYTFQEVAYIVDVYRRRIQPAHSLLDYALFISFFPHLIAGPIQRPSHLLPQVQSVRQFNAKAVFDGCMLILLGMFRKCVLADSCAQLANASFDGRMGRSGWVTLIGVYAFAGQIYGDFSGYSDIARGSAQLLGFHFMLNFRQPYLATSLQEFWKRWHISLSTWLRDYLYIPLGGSRLSPSRTYINLLLTMLIGGLWHGASWNFVLWGGLHGGMLSIEKSVNLRPPRSKVYIMMSRIFVFHFVCLAWLFFRAPTLRSAISMFIGLARWSWNPVYGTALTYLICCTIPLIAIDLYLERSGDEYPSQSASFMWQLNTAAVAVAFVAFGAAYESAPFVYFQF</sequence>
<comment type="similarity">
    <text evidence="2 7">Belongs to the membrane-bound acyltransferase family.</text>
</comment>
<dbReference type="GO" id="GO:0042121">
    <property type="term" value="P:alginic acid biosynthetic process"/>
    <property type="evidence" value="ECO:0007669"/>
    <property type="project" value="InterPro"/>
</dbReference>
<keyword evidence="7" id="KW-0808">Transferase</keyword>
<keyword evidence="7" id="KW-0012">Acyltransferase</keyword>
<gene>
    <name evidence="9" type="ORF">ACPOL_5684</name>
</gene>
<feature type="transmembrane region" description="Helical" evidence="8">
    <location>
        <begin position="441"/>
        <end position="463"/>
    </location>
</feature>
<dbReference type="OrthoDB" id="9805788at2"/>
<evidence type="ECO:0000256" key="7">
    <source>
        <dbReference type="PIRNR" id="PIRNR016636"/>
    </source>
</evidence>
<dbReference type="GO" id="GO:0016746">
    <property type="term" value="F:acyltransferase activity"/>
    <property type="evidence" value="ECO:0007669"/>
    <property type="project" value="UniProtKB-KW"/>
</dbReference>
<keyword evidence="5 8" id="KW-1133">Transmembrane helix</keyword>
<dbReference type="Proteomes" id="UP000253606">
    <property type="component" value="Chromosome"/>
</dbReference>
<dbReference type="InterPro" id="IPR051085">
    <property type="entry name" value="MB_O-acyltransferase"/>
</dbReference>
<evidence type="ECO:0000256" key="5">
    <source>
        <dbReference type="ARBA" id="ARBA00022989"/>
    </source>
</evidence>
<name>A0A2Z5G7H9_9BACT</name>
<dbReference type="PIRSF" id="PIRSF500217">
    <property type="entry name" value="AlgI"/>
    <property type="match status" value="1"/>
</dbReference>
<evidence type="ECO:0000256" key="6">
    <source>
        <dbReference type="ARBA" id="ARBA00023136"/>
    </source>
</evidence>
<evidence type="ECO:0000256" key="1">
    <source>
        <dbReference type="ARBA" id="ARBA00004651"/>
    </source>
</evidence>
<evidence type="ECO:0000256" key="2">
    <source>
        <dbReference type="ARBA" id="ARBA00010323"/>
    </source>
</evidence>
<organism evidence="9 10">
    <name type="scientific">Acidisarcina polymorpha</name>
    <dbReference type="NCBI Taxonomy" id="2211140"/>
    <lineage>
        <taxon>Bacteria</taxon>
        <taxon>Pseudomonadati</taxon>
        <taxon>Acidobacteriota</taxon>
        <taxon>Terriglobia</taxon>
        <taxon>Terriglobales</taxon>
        <taxon>Acidobacteriaceae</taxon>
        <taxon>Acidisarcina</taxon>
    </lineage>
</organism>
<feature type="transmembrane region" description="Helical" evidence="8">
    <location>
        <begin position="313"/>
        <end position="336"/>
    </location>
</feature>
<feature type="transmembrane region" description="Helical" evidence="8">
    <location>
        <begin position="116"/>
        <end position="138"/>
    </location>
</feature>
<dbReference type="AlphaFoldDB" id="A0A2Z5G7H9"/>
<accession>A0A2Z5G7H9</accession>
<comment type="subcellular location">
    <subcellularLocation>
        <location evidence="1">Cell membrane</location>
        <topology evidence="1">Multi-pass membrane protein</topology>
    </subcellularLocation>
</comment>
<keyword evidence="6 7" id="KW-0472">Membrane</keyword>
<proteinExistence type="inferred from homology"/>
<evidence type="ECO:0000313" key="10">
    <source>
        <dbReference type="Proteomes" id="UP000253606"/>
    </source>
</evidence>
<dbReference type="PANTHER" id="PTHR13285">
    <property type="entry name" value="ACYLTRANSFERASE"/>
    <property type="match status" value="1"/>
</dbReference>
<feature type="transmembrane region" description="Helical" evidence="8">
    <location>
        <begin position="397"/>
        <end position="421"/>
    </location>
</feature>
<reference evidence="9 10" key="1">
    <citation type="journal article" date="2018" name="Front. Microbiol.">
        <title>Hydrolytic Capabilities as a Key to Environmental Success: Chitinolytic and Cellulolytic Acidobacteria From Acidic Sub-arctic Soils and Boreal Peatlands.</title>
        <authorList>
            <person name="Belova S.E."/>
            <person name="Ravin N.V."/>
            <person name="Pankratov T.A."/>
            <person name="Rakitin A.L."/>
            <person name="Ivanova A.A."/>
            <person name="Beletsky A.V."/>
            <person name="Mardanov A.V."/>
            <person name="Sinninghe Damste J.S."/>
            <person name="Dedysh S.N."/>
        </authorList>
    </citation>
    <scope>NUCLEOTIDE SEQUENCE [LARGE SCALE GENOMIC DNA]</scope>
    <source>
        <strain evidence="9 10">SBC82</strain>
    </source>
</reference>
<keyword evidence="4 8" id="KW-0812">Transmembrane</keyword>
<dbReference type="PANTHER" id="PTHR13285:SF18">
    <property type="entry name" value="PROTEIN-CYSTEINE N-PALMITOYLTRANSFERASE RASP"/>
    <property type="match status" value="1"/>
</dbReference>
<evidence type="ECO:0000256" key="4">
    <source>
        <dbReference type="ARBA" id="ARBA00022692"/>
    </source>
</evidence>
<feature type="transmembrane region" description="Helical" evidence="8">
    <location>
        <begin position="5"/>
        <end position="22"/>
    </location>
</feature>
<feature type="transmembrane region" description="Helical" evidence="8">
    <location>
        <begin position="71"/>
        <end position="91"/>
    </location>
</feature>
<keyword evidence="10" id="KW-1185">Reference proteome</keyword>
<feature type="transmembrane region" description="Helical" evidence="8">
    <location>
        <begin position="42"/>
        <end position="59"/>
    </location>
</feature>
<dbReference type="EMBL" id="CP030840">
    <property type="protein sequence ID" value="AXC14930.1"/>
    <property type="molecule type" value="Genomic_DNA"/>
</dbReference>